<gene>
    <name evidence="1" type="ordered locus">AFE_3140</name>
</gene>
<protein>
    <submittedName>
        <fullName evidence="1">Uncharacterized protein</fullName>
    </submittedName>
</protein>
<sequence length="30" mass="3617">MRRIPFFGGLLFCWLEQDRCPEIMMGKTIQ</sequence>
<organism evidence="1 2">
    <name type="scientific">Acidithiobacillus ferrooxidans (strain ATCC 23270 / DSM 14882 / CIP 104768 / NCIMB 8455)</name>
    <name type="common">Ferrobacillus ferrooxidans (strain ATCC 23270)</name>
    <dbReference type="NCBI Taxonomy" id="243159"/>
    <lineage>
        <taxon>Bacteria</taxon>
        <taxon>Pseudomonadati</taxon>
        <taxon>Pseudomonadota</taxon>
        <taxon>Acidithiobacillia</taxon>
        <taxon>Acidithiobacillales</taxon>
        <taxon>Acidithiobacillaceae</taxon>
        <taxon>Acidithiobacillus</taxon>
    </lineage>
</organism>
<name>B7JAP4_ACIF2</name>
<proteinExistence type="predicted"/>
<evidence type="ECO:0000313" key="2">
    <source>
        <dbReference type="Proteomes" id="UP000001362"/>
    </source>
</evidence>
<dbReference type="EMBL" id="CP001219">
    <property type="protein sequence ID" value="ACK80484.1"/>
    <property type="molecule type" value="Genomic_DNA"/>
</dbReference>
<reference evidence="1 2" key="1">
    <citation type="journal article" date="2008" name="BMC Genomics">
        <title>Acidithiobacillus ferrooxidans metabolism: from genome sequence to industrial applications.</title>
        <authorList>
            <person name="Valdes J."/>
            <person name="Pedroso I."/>
            <person name="Quatrini R."/>
            <person name="Dodson R.J."/>
            <person name="Tettelin H."/>
            <person name="Blake R.II."/>
            <person name="Eisen J.A."/>
            <person name="Holmes D.S."/>
        </authorList>
    </citation>
    <scope>NUCLEOTIDE SEQUENCE [LARGE SCALE GENOMIC DNA]</scope>
    <source>
        <strain evidence="2">ATCC 23270 / DSM 14882 / CIP 104768 / NCIMB 8455</strain>
    </source>
</reference>
<evidence type="ECO:0000313" key="1">
    <source>
        <dbReference type="EMBL" id="ACK80484.1"/>
    </source>
</evidence>
<dbReference type="AlphaFoldDB" id="B7JAP4"/>
<accession>B7JAP4</accession>
<dbReference type="PaxDb" id="243159-AFE_3140"/>
<dbReference type="KEGG" id="afr:AFE_3140"/>
<keyword evidence="2" id="KW-1185">Reference proteome</keyword>
<dbReference type="HOGENOM" id="CLU_3401690_0_0_6"/>
<dbReference type="Proteomes" id="UP000001362">
    <property type="component" value="Chromosome"/>
</dbReference>